<evidence type="ECO:0000313" key="10">
    <source>
        <dbReference type="Proteomes" id="UP000799302"/>
    </source>
</evidence>
<evidence type="ECO:0000256" key="5">
    <source>
        <dbReference type="ARBA" id="ARBA00022786"/>
    </source>
</evidence>
<evidence type="ECO:0000259" key="8">
    <source>
        <dbReference type="PROSITE" id="PS51873"/>
    </source>
</evidence>
<dbReference type="Gene3D" id="1.20.120.1750">
    <property type="match status" value="1"/>
</dbReference>
<proteinExistence type="predicted"/>
<protein>
    <recommendedName>
        <fullName evidence="8">RING-type domain-containing protein</fullName>
    </recommendedName>
</protein>
<reference evidence="9" key="1">
    <citation type="journal article" date="2020" name="Stud. Mycol.">
        <title>101 Dothideomycetes genomes: a test case for predicting lifestyles and emergence of pathogens.</title>
        <authorList>
            <person name="Haridas S."/>
            <person name="Albert R."/>
            <person name="Binder M."/>
            <person name="Bloem J."/>
            <person name="Labutti K."/>
            <person name="Salamov A."/>
            <person name="Andreopoulos B."/>
            <person name="Baker S."/>
            <person name="Barry K."/>
            <person name="Bills G."/>
            <person name="Bluhm B."/>
            <person name="Cannon C."/>
            <person name="Castanera R."/>
            <person name="Culley D."/>
            <person name="Daum C."/>
            <person name="Ezra D."/>
            <person name="Gonzalez J."/>
            <person name="Henrissat B."/>
            <person name="Kuo A."/>
            <person name="Liang C."/>
            <person name="Lipzen A."/>
            <person name="Lutzoni F."/>
            <person name="Magnuson J."/>
            <person name="Mondo S."/>
            <person name="Nolan M."/>
            <person name="Ohm R."/>
            <person name="Pangilinan J."/>
            <person name="Park H.-J."/>
            <person name="Ramirez L."/>
            <person name="Alfaro M."/>
            <person name="Sun H."/>
            <person name="Tritt A."/>
            <person name="Yoshinaga Y."/>
            <person name="Zwiers L.-H."/>
            <person name="Turgeon B."/>
            <person name="Goodwin S."/>
            <person name="Spatafora J."/>
            <person name="Crous P."/>
            <person name="Grigoriev I."/>
        </authorList>
    </citation>
    <scope>NUCLEOTIDE SEQUENCE</scope>
    <source>
        <strain evidence="9">CBS 115976</strain>
    </source>
</reference>
<accession>A0A6A6U7N7</accession>
<dbReference type="OrthoDB" id="10009520at2759"/>
<dbReference type="InterPro" id="IPR044066">
    <property type="entry name" value="TRIAD_supradom"/>
</dbReference>
<keyword evidence="10" id="KW-1185">Reference proteome</keyword>
<evidence type="ECO:0000256" key="7">
    <source>
        <dbReference type="SAM" id="MobiDB-lite"/>
    </source>
</evidence>
<dbReference type="Pfam" id="PF22191">
    <property type="entry name" value="IBR_1"/>
    <property type="match status" value="1"/>
</dbReference>
<organism evidence="9 10">
    <name type="scientific">Microthyrium microscopicum</name>
    <dbReference type="NCBI Taxonomy" id="703497"/>
    <lineage>
        <taxon>Eukaryota</taxon>
        <taxon>Fungi</taxon>
        <taxon>Dikarya</taxon>
        <taxon>Ascomycota</taxon>
        <taxon>Pezizomycotina</taxon>
        <taxon>Dothideomycetes</taxon>
        <taxon>Dothideomycetes incertae sedis</taxon>
        <taxon>Microthyriales</taxon>
        <taxon>Microthyriaceae</taxon>
        <taxon>Microthyrium</taxon>
    </lineage>
</organism>
<keyword evidence="4" id="KW-0863">Zinc-finger</keyword>
<dbReference type="InterPro" id="IPR013083">
    <property type="entry name" value="Znf_RING/FYVE/PHD"/>
</dbReference>
<evidence type="ECO:0000313" key="9">
    <source>
        <dbReference type="EMBL" id="KAF2668172.1"/>
    </source>
</evidence>
<evidence type="ECO:0000256" key="2">
    <source>
        <dbReference type="ARBA" id="ARBA00022723"/>
    </source>
</evidence>
<name>A0A6A6U7N7_9PEZI</name>
<feature type="domain" description="RING-type" evidence="8">
    <location>
        <begin position="430"/>
        <end position="666"/>
    </location>
</feature>
<dbReference type="EMBL" id="MU004236">
    <property type="protein sequence ID" value="KAF2668172.1"/>
    <property type="molecule type" value="Genomic_DNA"/>
</dbReference>
<dbReference type="GO" id="GO:0016567">
    <property type="term" value="P:protein ubiquitination"/>
    <property type="evidence" value="ECO:0007669"/>
    <property type="project" value="InterPro"/>
</dbReference>
<dbReference type="SUPFAM" id="SSF57850">
    <property type="entry name" value="RING/U-box"/>
    <property type="match status" value="1"/>
</dbReference>
<feature type="compositionally biased region" description="Acidic residues" evidence="7">
    <location>
        <begin position="13"/>
        <end position="22"/>
    </location>
</feature>
<dbReference type="PROSITE" id="PS51873">
    <property type="entry name" value="TRIAD"/>
    <property type="match status" value="1"/>
</dbReference>
<dbReference type="GO" id="GO:0008270">
    <property type="term" value="F:zinc ion binding"/>
    <property type="evidence" value="ECO:0007669"/>
    <property type="project" value="UniProtKB-KW"/>
</dbReference>
<evidence type="ECO:0000256" key="1">
    <source>
        <dbReference type="ARBA" id="ARBA00022679"/>
    </source>
</evidence>
<evidence type="ECO:0000256" key="4">
    <source>
        <dbReference type="ARBA" id="ARBA00022771"/>
    </source>
</evidence>
<dbReference type="InterPro" id="IPR031127">
    <property type="entry name" value="E3_UB_ligase_RBR"/>
</dbReference>
<dbReference type="PANTHER" id="PTHR11685">
    <property type="entry name" value="RBR FAMILY RING FINGER AND IBR DOMAIN-CONTAINING"/>
    <property type="match status" value="1"/>
</dbReference>
<keyword evidence="6" id="KW-0862">Zinc</keyword>
<keyword evidence="3" id="KW-0677">Repeat</keyword>
<evidence type="ECO:0000256" key="6">
    <source>
        <dbReference type="ARBA" id="ARBA00022833"/>
    </source>
</evidence>
<dbReference type="Proteomes" id="UP000799302">
    <property type="component" value="Unassembled WGS sequence"/>
</dbReference>
<gene>
    <name evidence="9" type="ORF">BT63DRAFT_471360</name>
</gene>
<dbReference type="Gene3D" id="3.30.40.10">
    <property type="entry name" value="Zinc/RING finger domain, C3HC4 (zinc finger)"/>
    <property type="match status" value="1"/>
</dbReference>
<feature type="region of interest" description="Disordered" evidence="7">
    <location>
        <begin position="1"/>
        <end position="51"/>
    </location>
</feature>
<keyword evidence="2" id="KW-0479">Metal-binding</keyword>
<sequence>MEENTPQHHPYVEEYEDSELSEVSDSLRDTDDTSMSDFGPESETEDTHISEDQTTYLDEFTRDIQGVRCFFNKYGQVVKTCLPGDLTTVKIENLPPQWSLNDARHYLDSHGVDLDFQDLHLDDISVKSLTLTFTTRTSEIAQQVCDSIRYMPGGYRGSIVGEFMSVEAECRTVRIDWRSSRVSAGRINEKDNQNSDSLIAESLRHDLERSGPLTKANVEYNLEGNTCAMTSRFKHEADAVFACTKYSWILSKAYRDHVLAVVPIFQVKITVPSKIYIALRQELKEDFDRCKWDTDLWDDPHIRCEVQSGIGSHFTSLVISGSVMQRITYVVTSLLEILKGKKLYDEDQYCWFPTLFSPATLKKLEALERFSQVAIVVDKVKRQVSMYGAPERVQALCYELTDIIRSKVRVKPAKKVSRRAESPVVSDDGIIGGCPVCYSKLHMPYAYATRVCPRHTICLDCFEVYCRYQVSDKNEVAPIRCPGNGGNCNTMFTLDVMKKHMAAPALESNLETSFAKYMDTINPYDQFQQRHTGSLQPCPCGKHWFRIDSESTEPSDATRPRVQTCPSCLITICTKCRYYHPNTSCEANNKDEVLTKTECIEDLLKDGHDAKICPKCSVVIEKVENDSRMACPECKINFCWICVAILPNSEACDEHVSFVHEEIEEVPGDGDSL</sequence>
<dbReference type="GO" id="GO:0004842">
    <property type="term" value="F:ubiquitin-protein transferase activity"/>
    <property type="evidence" value="ECO:0007669"/>
    <property type="project" value="InterPro"/>
</dbReference>
<keyword evidence="1" id="KW-0808">Transferase</keyword>
<evidence type="ECO:0000256" key="3">
    <source>
        <dbReference type="ARBA" id="ARBA00022737"/>
    </source>
</evidence>
<dbReference type="AlphaFoldDB" id="A0A6A6U7N7"/>
<keyword evidence="5" id="KW-0833">Ubl conjugation pathway</keyword>